<organism evidence="1 2">
    <name type="scientific">Metarhizium brunneum</name>
    <dbReference type="NCBI Taxonomy" id="500148"/>
    <lineage>
        <taxon>Eukaryota</taxon>
        <taxon>Fungi</taxon>
        <taxon>Dikarya</taxon>
        <taxon>Ascomycota</taxon>
        <taxon>Pezizomycotina</taxon>
        <taxon>Sordariomycetes</taxon>
        <taxon>Hypocreomycetidae</taxon>
        <taxon>Hypocreales</taxon>
        <taxon>Clavicipitaceae</taxon>
        <taxon>Metarhizium</taxon>
    </lineage>
</organism>
<dbReference type="GeneID" id="90967827"/>
<dbReference type="RefSeq" id="XP_065986656.1">
    <property type="nucleotide sequence ID" value="XM_066130682.1"/>
</dbReference>
<reference evidence="1 2" key="1">
    <citation type="submission" date="2020-07" db="EMBL/GenBank/DDBJ databases">
        <title>Telomere length de novo assembly of all 7 chromosomes of the fungus, Metarhizium brunneum, using a novel assembly pipeline.</title>
        <authorList>
            <person name="Saud z."/>
            <person name="Kortsinoglou A."/>
            <person name="Kouvelis V.N."/>
            <person name="Butt T.M."/>
        </authorList>
    </citation>
    <scope>NUCLEOTIDE SEQUENCE [LARGE SCALE GENOMIC DNA]</scope>
    <source>
        <strain evidence="1 2">4556</strain>
    </source>
</reference>
<dbReference type="Proteomes" id="UP000510686">
    <property type="component" value="Chromosome 3"/>
</dbReference>
<sequence length="73" mass="8078">MPTVGIDIQDIESVSSVNSDEVGRIKMQSTLGKPSTLRVDGKVPDVVYSLHLLDMRNQVVNHLQSDKPFDKQA</sequence>
<accession>A0A7D5Z7Q7</accession>
<evidence type="ECO:0000313" key="2">
    <source>
        <dbReference type="Proteomes" id="UP000510686"/>
    </source>
</evidence>
<proteinExistence type="predicted"/>
<name>A0A7D5Z7Q7_9HYPO</name>
<protein>
    <submittedName>
        <fullName evidence="1">Uncharacterized protein</fullName>
    </submittedName>
</protein>
<dbReference type="AlphaFoldDB" id="A0A7D5Z7Q7"/>
<dbReference type="EMBL" id="CP058934">
    <property type="protein sequence ID" value="QLI68749.1"/>
    <property type="molecule type" value="Genomic_DNA"/>
</dbReference>
<keyword evidence="2" id="KW-1185">Reference proteome</keyword>
<evidence type="ECO:0000313" key="1">
    <source>
        <dbReference type="EMBL" id="QLI68749.1"/>
    </source>
</evidence>
<gene>
    <name evidence="1" type="ORF">G6M90_00g059580</name>
</gene>
<dbReference type="KEGG" id="mbrn:90967827"/>